<evidence type="ECO:0000313" key="2">
    <source>
        <dbReference type="Proteomes" id="UP000480178"/>
    </source>
</evidence>
<protein>
    <submittedName>
        <fullName evidence="1">Bifunctional (P)ppGpp synthetase/guanosine-3',5'-bis(Diphosphate) 3'-pyrophosphohydrolase</fullName>
    </submittedName>
</protein>
<dbReference type="PANTHER" id="PTHR46246">
    <property type="entry name" value="GUANOSINE-3',5'-BIS(DIPHOSPHATE) 3'-PYROPHOSPHOHYDROLASE MESH1"/>
    <property type="match status" value="1"/>
</dbReference>
<dbReference type="SUPFAM" id="SSF109604">
    <property type="entry name" value="HD-domain/PDEase-like"/>
    <property type="match status" value="1"/>
</dbReference>
<organism evidence="1 2">
    <name type="scientific">Rhodocytophaga rosea</name>
    <dbReference type="NCBI Taxonomy" id="2704465"/>
    <lineage>
        <taxon>Bacteria</taxon>
        <taxon>Pseudomonadati</taxon>
        <taxon>Bacteroidota</taxon>
        <taxon>Cytophagia</taxon>
        <taxon>Cytophagales</taxon>
        <taxon>Rhodocytophagaceae</taxon>
        <taxon>Rhodocytophaga</taxon>
    </lineage>
</organism>
<dbReference type="PANTHER" id="PTHR46246:SF1">
    <property type="entry name" value="GUANOSINE-3',5'-BIS(DIPHOSPHATE) 3'-PYROPHOSPHOHYDROLASE MESH1"/>
    <property type="match status" value="1"/>
</dbReference>
<gene>
    <name evidence="1" type="ORF">GXP67_10195</name>
</gene>
<dbReference type="InterPro" id="IPR052194">
    <property type="entry name" value="MESH1"/>
</dbReference>
<dbReference type="RefSeq" id="WP_162443036.1">
    <property type="nucleotide sequence ID" value="NZ_CP048222.1"/>
</dbReference>
<dbReference type="KEGG" id="rhoz:GXP67_10195"/>
<evidence type="ECO:0000313" key="1">
    <source>
        <dbReference type="EMBL" id="QHT66992.1"/>
    </source>
</evidence>
<dbReference type="EMBL" id="CP048222">
    <property type="protein sequence ID" value="QHT66992.1"/>
    <property type="molecule type" value="Genomic_DNA"/>
</dbReference>
<dbReference type="AlphaFoldDB" id="A0A6C0GGZ3"/>
<name>A0A6C0GGZ3_9BACT</name>
<keyword evidence="1" id="KW-0378">Hydrolase</keyword>
<dbReference type="Proteomes" id="UP000480178">
    <property type="component" value="Chromosome"/>
</dbReference>
<reference evidence="1 2" key="1">
    <citation type="submission" date="2020-01" db="EMBL/GenBank/DDBJ databases">
        <authorList>
            <person name="Kim M.K."/>
        </authorList>
    </citation>
    <scope>NUCLEOTIDE SEQUENCE [LARGE SCALE GENOMIC DNA]</scope>
    <source>
        <strain evidence="1 2">172606-1</strain>
    </source>
</reference>
<sequence length="185" mass="21551">MNHWDREKYVKAWDFATLYHQGQTYGGPKPDMHIDYLNHIGAVAMEVIWALHYTTQTYDADLAIQCALLHDVIEDTSVTYELVKTQFGEVVAVGVQALTKNIELESKQAQMLDSLTRIGRQPKEIGMVKMADRICNLSAPPYYWKKEKIQTYWQESQIIYQALYTDNELLAARLQEKIEFYPHFL</sequence>
<dbReference type="Gene3D" id="1.10.3210.10">
    <property type="entry name" value="Hypothetical protein af1432"/>
    <property type="match status" value="1"/>
</dbReference>
<dbReference type="Pfam" id="PF13328">
    <property type="entry name" value="HD_4"/>
    <property type="match status" value="1"/>
</dbReference>
<accession>A0A6C0GGZ3</accession>
<dbReference type="GO" id="GO:0008893">
    <property type="term" value="F:guanosine-3',5'-bis(diphosphate) 3'-diphosphatase activity"/>
    <property type="evidence" value="ECO:0007669"/>
    <property type="project" value="TreeGrafter"/>
</dbReference>
<keyword evidence="2" id="KW-1185">Reference proteome</keyword>
<proteinExistence type="predicted"/>